<organism evidence="2 3">
    <name type="scientific">Polytolypa hystricis (strain UAMH7299)</name>
    <dbReference type="NCBI Taxonomy" id="1447883"/>
    <lineage>
        <taxon>Eukaryota</taxon>
        <taxon>Fungi</taxon>
        <taxon>Dikarya</taxon>
        <taxon>Ascomycota</taxon>
        <taxon>Pezizomycotina</taxon>
        <taxon>Eurotiomycetes</taxon>
        <taxon>Eurotiomycetidae</taxon>
        <taxon>Onygenales</taxon>
        <taxon>Onygenales incertae sedis</taxon>
        <taxon>Polytolypa</taxon>
    </lineage>
</organism>
<dbReference type="Proteomes" id="UP000224634">
    <property type="component" value="Unassembled WGS sequence"/>
</dbReference>
<proteinExistence type="predicted"/>
<gene>
    <name evidence="2" type="ORF">AJ80_08013</name>
</gene>
<feature type="compositionally biased region" description="Basic and acidic residues" evidence="1">
    <location>
        <begin position="148"/>
        <end position="164"/>
    </location>
</feature>
<protein>
    <submittedName>
        <fullName evidence="2">Uncharacterized protein</fullName>
    </submittedName>
</protein>
<evidence type="ECO:0000313" key="3">
    <source>
        <dbReference type="Proteomes" id="UP000224634"/>
    </source>
</evidence>
<accession>A0A2B7XF71</accession>
<evidence type="ECO:0000313" key="2">
    <source>
        <dbReference type="EMBL" id="PGH07372.1"/>
    </source>
</evidence>
<sequence>MGTRLPGLLKRAAKAQAKEMLHTRIGSEEHDKLDLEDQAGQERRKGEWGNNLKDDGTNVEGGMGACGWDGRGQLADGGVRCIAGCWSKMASIFGRNNTAQQRSLDVLLGRNRYGKVHAIPVEDRKYLSTGAGCISTRADQERTITEKRDGATGGWETHDVEVSKGGRGHW</sequence>
<name>A0A2B7XF71_POLH7</name>
<dbReference type="EMBL" id="PDNA01000169">
    <property type="protein sequence ID" value="PGH07372.1"/>
    <property type="molecule type" value="Genomic_DNA"/>
</dbReference>
<reference evidence="2 3" key="1">
    <citation type="submission" date="2017-10" db="EMBL/GenBank/DDBJ databases">
        <title>Comparative genomics in systemic dimorphic fungi from Ajellomycetaceae.</title>
        <authorList>
            <person name="Munoz J.F."/>
            <person name="Mcewen J.G."/>
            <person name="Clay O.K."/>
            <person name="Cuomo C.A."/>
        </authorList>
    </citation>
    <scope>NUCLEOTIDE SEQUENCE [LARGE SCALE GENOMIC DNA]</scope>
    <source>
        <strain evidence="2 3">UAMH7299</strain>
    </source>
</reference>
<comment type="caution">
    <text evidence="2">The sequence shown here is derived from an EMBL/GenBank/DDBJ whole genome shotgun (WGS) entry which is preliminary data.</text>
</comment>
<feature type="region of interest" description="Disordered" evidence="1">
    <location>
        <begin position="148"/>
        <end position="170"/>
    </location>
</feature>
<keyword evidence="3" id="KW-1185">Reference proteome</keyword>
<dbReference type="AlphaFoldDB" id="A0A2B7XF71"/>
<evidence type="ECO:0000256" key="1">
    <source>
        <dbReference type="SAM" id="MobiDB-lite"/>
    </source>
</evidence>
<feature type="region of interest" description="Disordered" evidence="1">
    <location>
        <begin position="23"/>
        <end position="56"/>
    </location>
</feature>